<dbReference type="PANTHER" id="PTHR33303:SF2">
    <property type="entry name" value="COA-BINDING DOMAIN-CONTAINING PROTEIN"/>
    <property type="match status" value="1"/>
</dbReference>
<proteinExistence type="predicted"/>
<dbReference type="RefSeq" id="WP_107975313.1">
    <property type="nucleotide sequence ID" value="NZ_BMEZ01000006.1"/>
</dbReference>
<evidence type="ECO:0000259" key="1">
    <source>
        <dbReference type="SMART" id="SM00881"/>
    </source>
</evidence>
<dbReference type="AlphaFoldDB" id="A0A2T6B101"/>
<dbReference type="PANTHER" id="PTHR33303">
    <property type="entry name" value="CYTOPLASMIC PROTEIN-RELATED"/>
    <property type="match status" value="1"/>
</dbReference>
<evidence type="ECO:0000313" key="3">
    <source>
        <dbReference type="Proteomes" id="UP000244069"/>
    </source>
</evidence>
<protein>
    <recommendedName>
        <fullName evidence="1">CoA-binding domain-containing protein</fullName>
    </recommendedName>
</protein>
<gene>
    <name evidence="2" type="ORF">C8N44_10671</name>
</gene>
<accession>A0A2T6B101</accession>
<dbReference type="InterPro" id="IPR003781">
    <property type="entry name" value="CoA-bd"/>
</dbReference>
<dbReference type="OrthoDB" id="9804695at2"/>
<dbReference type="Proteomes" id="UP000244069">
    <property type="component" value="Unassembled WGS sequence"/>
</dbReference>
<reference evidence="2 3" key="1">
    <citation type="submission" date="2018-04" db="EMBL/GenBank/DDBJ databases">
        <title>Genomic Encyclopedia of Archaeal and Bacterial Type Strains, Phase II (KMG-II): from individual species to whole genera.</title>
        <authorList>
            <person name="Goeker M."/>
        </authorList>
    </citation>
    <scope>NUCLEOTIDE SEQUENCE [LARGE SCALE GENOMIC DNA]</scope>
    <source>
        <strain evidence="2 3">DSM 29329</strain>
    </source>
</reference>
<dbReference type="InterPro" id="IPR036291">
    <property type="entry name" value="NAD(P)-bd_dom_sf"/>
</dbReference>
<keyword evidence="3" id="KW-1185">Reference proteome</keyword>
<dbReference type="Gene3D" id="3.40.50.720">
    <property type="entry name" value="NAD(P)-binding Rossmann-like Domain"/>
    <property type="match status" value="1"/>
</dbReference>
<evidence type="ECO:0000313" key="2">
    <source>
        <dbReference type="EMBL" id="PTX49695.1"/>
    </source>
</evidence>
<dbReference type="Pfam" id="PF13380">
    <property type="entry name" value="CoA_binding_2"/>
    <property type="match status" value="1"/>
</dbReference>
<sequence>MTQTDNTIREILQRTKVIALVGASMKPERPSHYVGQFLVEKGYTVIPVNPGHAGEELFGQVVRASLADCPAEVDMVDVFRRSEEVPGVVDEALEALPNLRTVWMQLGISNAEAVAKAEARGLDVVQDRCPKMEYPRLIGV</sequence>
<comment type="caution">
    <text evidence="2">The sequence shown here is derived from an EMBL/GenBank/DDBJ whole genome shotgun (WGS) entry which is preliminary data.</text>
</comment>
<organism evidence="2 3">
    <name type="scientific">Allosediminivita pacifica</name>
    <dbReference type="NCBI Taxonomy" id="1267769"/>
    <lineage>
        <taxon>Bacteria</taxon>
        <taxon>Pseudomonadati</taxon>
        <taxon>Pseudomonadota</taxon>
        <taxon>Alphaproteobacteria</taxon>
        <taxon>Rhodobacterales</taxon>
        <taxon>Paracoccaceae</taxon>
        <taxon>Allosediminivita</taxon>
    </lineage>
</organism>
<feature type="domain" description="CoA-binding" evidence="1">
    <location>
        <begin position="12"/>
        <end position="108"/>
    </location>
</feature>
<name>A0A2T6B101_9RHOB</name>
<dbReference type="EMBL" id="QBKN01000006">
    <property type="protein sequence ID" value="PTX49695.1"/>
    <property type="molecule type" value="Genomic_DNA"/>
</dbReference>
<dbReference type="SUPFAM" id="SSF51735">
    <property type="entry name" value="NAD(P)-binding Rossmann-fold domains"/>
    <property type="match status" value="1"/>
</dbReference>
<dbReference type="SMART" id="SM00881">
    <property type="entry name" value="CoA_binding"/>
    <property type="match status" value="1"/>
</dbReference>